<dbReference type="PROSITE" id="PS00065">
    <property type="entry name" value="D_2_HYDROXYACID_DH_1"/>
    <property type="match status" value="1"/>
</dbReference>
<evidence type="ECO:0000256" key="3">
    <source>
        <dbReference type="ARBA" id="ARBA00023002"/>
    </source>
</evidence>
<dbReference type="PANTHER" id="PTHR42789">
    <property type="entry name" value="D-ISOMER SPECIFIC 2-HYDROXYACID DEHYDROGENASE FAMILY PROTEIN (AFU_ORTHOLOGUE AFUA_6G10090)"/>
    <property type="match status" value="1"/>
</dbReference>
<keyword evidence="2" id="KW-0028">Amino-acid biosynthesis</keyword>
<evidence type="ECO:0000259" key="7">
    <source>
        <dbReference type="Pfam" id="PF02826"/>
    </source>
</evidence>
<evidence type="ECO:0000256" key="2">
    <source>
        <dbReference type="ARBA" id="ARBA00022605"/>
    </source>
</evidence>
<organism evidence="8 9">
    <name type="scientific">Candidatus Uhrbacteria bacterium RIFCSPLOWO2_01_FULL_53_9</name>
    <dbReference type="NCBI Taxonomy" id="1802403"/>
    <lineage>
        <taxon>Bacteria</taxon>
        <taxon>Candidatus Uhriibacteriota</taxon>
    </lineage>
</organism>
<dbReference type="Proteomes" id="UP000176932">
    <property type="component" value="Unassembled WGS sequence"/>
</dbReference>
<dbReference type="Gene3D" id="3.40.50.720">
    <property type="entry name" value="NAD(P)-binding Rossmann-like Domain"/>
    <property type="match status" value="2"/>
</dbReference>
<name>A0A1F7UYQ9_9BACT</name>
<dbReference type="GO" id="GO:0016616">
    <property type="term" value="F:oxidoreductase activity, acting on the CH-OH group of donors, NAD or NADP as acceptor"/>
    <property type="evidence" value="ECO:0007669"/>
    <property type="project" value="InterPro"/>
</dbReference>
<dbReference type="InterPro" id="IPR036291">
    <property type="entry name" value="NAD(P)-bd_dom_sf"/>
</dbReference>
<comment type="similarity">
    <text evidence="1 5">Belongs to the D-isomer specific 2-hydroxyacid dehydrogenase family.</text>
</comment>
<dbReference type="Pfam" id="PF00389">
    <property type="entry name" value="2-Hacid_dh"/>
    <property type="match status" value="1"/>
</dbReference>
<evidence type="ECO:0000256" key="1">
    <source>
        <dbReference type="ARBA" id="ARBA00005854"/>
    </source>
</evidence>
<dbReference type="GO" id="GO:0051287">
    <property type="term" value="F:NAD binding"/>
    <property type="evidence" value="ECO:0007669"/>
    <property type="project" value="InterPro"/>
</dbReference>
<evidence type="ECO:0000256" key="5">
    <source>
        <dbReference type="RuleBase" id="RU003719"/>
    </source>
</evidence>
<feature type="domain" description="D-isomer specific 2-hydroxyacid dehydrogenase catalytic" evidence="6">
    <location>
        <begin position="12"/>
        <end position="94"/>
    </location>
</feature>
<evidence type="ECO:0000259" key="6">
    <source>
        <dbReference type="Pfam" id="PF00389"/>
    </source>
</evidence>
<dbReference type="Pfam" id="PF02826">
    <property type="entry name" value="2-Hacid_dh_C"/>
    <property type="match status" value="1"/>
</dbReference>
<dbReference type="PANTHER" id="PTHR42789:SF1">
    <property type="entry name" value="D-ISOMER SPECIFIC 2-HYDROXYACID DEHYDROGENASE FAMILY PROTEIN (AFU_ORTHOLOGUE AFUA_6G10090)"/>
    <property type="match status" value="1"/>
</dbReference>
<dbReference type="EMBL" id="MGEL01000016">
    <property type="protein sequence ID" value="OGL83400.1"/>
    <property type="molecule type" value="Genomic_DNA"/>
</dbReference>
<keyword evidence="3 5" id="KW-0560">Oxidoreductase</keyword>
<accession>A0A1F7UYQ9</accession>
<dbReference type="SUPFAM" id="SSF52283">
    <property type="entry name" value="Formate/glycerate dehydrogenase catalytic domain-like"/>
    <property type="match status" value="1"/>
</dbReference>
<dbReference type="InterPro" id="IPR006139">
    <property type="entry name" value="D-isomer_2_OHA_DH_cat_dom"/>
</dbReference>
<dbReference type="GO" id="GO:0008652">
    <property type="term" value="P:amino acid biosynthetic process"/>
    <property type="evidence" value="ECO:0007669"/>
    <property type="project" value="UniProtKB-KW"/>
</dbReference>
<proteinExistence type="inferred from homology"/>
<dbReference type="InterPro" id="IPR029752">
    <property type="entry name" value="D-isomer_DH_CS1"/>
</dbReference>
<protein>
    <recommendedName>
        <fullName evidence="10">D-isomer specific 2-hydroxyacid dehydrogenase NAD-binding domain-containing protein</fullName>
    </recommendedName>
</protein>
<dbReference type="PROSITE" id="PS00671">
    <property type="entry name" value="D_2_HYDROXYACID_DH_3"/>
    <property type="match status" value="1"/>
</dbReference>
<evidence type="ECO:0000256" key="4">
    <source>
        <dbReference type="ARBA" id="ARBA00023027"/>
    </source>
</evidence>
<comment type="caution">
    <text evidence="8">The sequence shown here is derived from an EMBL/GenBank/DDBJ whole genome shotgun (WGS) entry which is preliminary data.</text>
</comment>
<dbReference type="InterPro" id="IPR050857">
    <property type="entry name" value="D-2-hydroxyacid_DH"/>
</dbReference>
<dbReference type="InterPro" id="IPR006140">
    <property type="entry name" value="D-isomer_DH_NAD-bd"/>
</dbReference>
<dbReference type="InterPro" id="IPR029753">
    <property type="entry name" value="D-isomer_DH_CS"/>
</dbReference>
<evidence type="ECO:0000313" key="9">
    <source>
        <dbReference type="Proteomes" id="UP000176932"/>
    </source>
</evidence>
<sequence length="319" mass="35233">MKIVSVCDLSRIPEAVRLLKEMGTFVQVGKDRERLLKELPDTQVYFGGAELEINKAALDCAPNLRLIGSPATGRDHLDLHEIAQRNITLFHIAEEYDLLKTLTATTEGAFTLLLALIRNLPAALQDAKQGIWSRDKHTGFQLFEKNLGIIGLGRLGTIAARIGQGFGMHVLATDIQERQMDGVRMVDLDTLLRESDVVMLHVHLTPETTGLMNREAFARMKPSAVLINTSRGKVVDQDALIDALSTGKIAGAGLDVIDGEWQSQEALYHHPLIAYARTHDHLLITPHSSSATVESIYGARLFMARKIVAYIKEQEAGRL</sequence>
<dbReference type="AlphaFoldDB" id="A0A1F7UYQ9"/>
<dbReference type="SUPFAM" id="SSF51735">
    <property type="entry name" value="NAD(P)-binding Rossmann-fold domains"/>
    <property type="match status" value="1"/>
</dbReference>
<evidence type="ECO:0008006" key="10">
    <source>
        <dbReference type="Google" id="ProtNLM"/>
    </source>
</evidence>
<reference evidence="8 9" key="1">
    <citation type="journal article" date="2016" name="Nat. Commun.">
        <title>Thousands of microbial genomes shed light on interconnected biogeochemical processes in an aquifer system.</title>
        <authorList>
            <person name="Anantharaman K."/>
            <person name="Brown C.T."/>
            <person name="Hug L.A."/>
            <person name="Sharon I."/>
            <person name="Castelle C.J."/>
            <person name="Probst A.J."/>
            <person name="Thomas B.C."/>
            <person name="Singh A."/>
            <person name="Wilkins M.J."/>
            <person name="Karaoz U."/>
            <person name="Brodie E.L."/>
            <person name="Williams K.H."/>
            <person name="Hubbard S.S."/>
            <person name="Banfield J.F."/>
        </authorList>
    </citation>
    <scope>NUCLEOTIDE SEQUENCE [LARGE SCALE GENOMIC DNA]</scope>
</reference>
<evidence type="ECO:0000313" key="8">
    <source>
        <dbReference type="EMBL" id="OGL83400.1"/>
    </source>
</evidence>
<feature type="domain" description="D-isomer specific 2-hydroxyacid dehydrogenase NAD-binding" evidence="7">
    <location>
        <begin position="110"/>
        <end position="288"/>
    </location>
</feature>
<gene>
    <name evidence="8" type="ORF">A3B32_03485</name>
</gene>
<keyword evidence="4" id="KW-0520">NAD</keyword>